<sequence>MNTRVRTNRIKNVLYVPPHARKSNCINNSEELRCNDSKRVKLCDDSNLLFKAARKTEERYLKDYLNHVQEKKNQSSLKKDTSCTFLNESSDEKSRPKTCSVSAKRLVSNALGVKLTLTSAEQEEISRIANERELKLIKKTKSQNSGLC</sequence>
<proteinExistence type="evidence at transcript level"/>
<protein>
    <submittedName>
        <fullName evidence="1">Unkown protein</fullName>
    </submittedName>
</protein>
<reference evidence="1" key="1">
    <citation type="journal article" date="2013" name="PLoS ONE">
        <title>Gene expression in gut symbiotic organ of stinkbug affected by extracellular bacterial symbiont.</title>
        <authorList>
            <person name="Futahashi R."/>
            <person name="Tanaka K."/>
            <person name="Tanahashi M."/>
            <person name="Nikoh N."/>
            <person name="Kikuchi Y."/>
            <person name="Lee B.L."/>
            <person name="Fukatsu T."/>
        </authorList>
    </citation>
    <scope>NUCLEOTIDE SEQUENCE</scope>
    <source>
        <tissue evidence="1">Midgut</tissue>
    </source>
</reference>
<evidence type="ECO:0000313" key="1">
    <source>
        <dbReference type="EMBL" id="BAN21363.1"/>
    </source>
</evidence>
<name>R4WE12_RIPPE</name>
<dbReference type="AlphaFoldDB" id="R4WE12"/>
<organism evidence="1">
    <name type="scientific">Riptortus pedestris</name>
    <name type="common">Bean bug</name>
    <dbReference type="NCBI Taxonomy" id="329032"/>
    <lineage>
        <taxon>Eukaryota</taxon>
        <taxon>Metazoa</taxon>
        <taxon>Ecdysozoa</taxon>
        <taxon>Arthropoda</taxon>
        <taxon>Hexapoda</taxon>
        <taxon>Insecta</taxon>
        <taxon>Pterygota</taxon>
        <taxon>Neoptera</taxon>
        <taxon>Paraneoptera</taxon>
        <taxon>Hemiptera</taxon>
        <taxon>Heteroptera</taxon>
        <taxon>Panheteroptera</taxon>
        <taxon>Pentatomomorpha</taxon>
        <taxon>Coreoidea</taxon>
        <taxon>Alydidae</taxon>
        <taxon>Riptortus</taxon>
    </lineage>
</organism>
<dbReference type="EMBL" id="AK418148">
    <property type="protein sequence ID" value="BAN21363.1"/>
    <property type="molecule type" value="mRNA"/>
</dbReference>
<accession>R4WE12</accession>